<dbReference type="SUPFAM" id="SSF51735">
    <property type="entry name" value="NAD(P)-binding Rossmann-fold domains"/>
    <property type="match status" value="1"/>
</dbReference>
<evidence type="ECO:0000256" key="2">
    <source>
        <dbReference type="ARBA" id="ARBA00023002"/>
    </source>
</evidence>
<dbReference type="Pfam" id="PF21761">
    <property type="entry name" value="RedAm-like_C"/>
    <property type="match status" value="1"/>
</dbReference>
<keyword evidence="2" id="KW-0560">Oxidoreductase</keyword>
<dbReference type="PANTHER" id="PTHR43580:SF2">
    <property type="entry name" value="CYTOKINE-LIKE NUCLEAR FACTOR N-PAC"/>
    <property type="match status" value="1"/>
</dbReference>
<dbReference type="InterPro" id="IPR006115">
    <property type="entry name" value="6PGDH_NADP-bd"/>
</dbReference>
<dbReference type="GO" id="GO:0050661">
    <property type="term" value="F:NADP binding"/>
    <property type="evidence" value="ECO:0007669"/>
    <property type="project" value="InterPro"/>
</dbReference>
<dbReference type="Pfam" id="PF03446">
    <property type="entry name" value="NAD_binding_2"/>
    <property type="match status" value="1"/>
</dbReference>
<protein>
    <submittedName>
        <fullName evidence="5">NAD(P)-binding domain-containing protein</fullName>
    </submittedName>
</protein>
<dbReference type="PIRSF" id="PIRSF000103">
    <property type="entry name" value="HIBADH"/>
    <property type="match status" value="1"/>
</dbReference>
<dbReference type="InterPro" id="IPR051265">
    <property type="entry name" value="HIBADH-related_NP60_sf"/>
</dbReference>
<dbReference type="InterPro" id="IPR048666">
    <property type="entry name" value="RedAm-like_C"/>
</dbReference>
<evidence type="ECO:0000259" key="4">
    <source>
        <dbReference type="Pfam" id="PF21761"/>
    </source>
</evidence>
<gene>
    <name evidence="5" type="ORF">NZH93_08900</name>
</gene>
<dbReference type="PANTHER" id="PTHR43580">
    <property type="entry name" value="OXIDOREDUCTASE GLYR1-RELATED"/>
    <property type="match status" value="1"/>
</dbReference>
<keyword evidence="6" id="KW-1185">Reference proteome</keyword>
<comment type="similarity">
    <text evidence="1">Belongs to the HIBADH-related family.</text>
</comment>
<feature type="domain" description="6-phosphogluconate dehydrogenase NADP-binding" evidence="3">
    <location>
        <begin position="10"/>
        <end position="154"/>
    </location>
</feature>
<accession>A0A9X2VHY6</accession>
<dbReference type="Proteomes" id="UP001141259">
    <property type="component" value="Unassembled WGS sequence"/>
</dbReference>
<name>A0A9X2VHY6_9PSEU</name>
<dbReference type="Gene3D" id="3.40.50.720">
    <property type="entry name" value="NAD(P)-binding Rossmann-like Domain"/>
    <property type="match status" value="1"/>
</dbReference>
<feature type="domain" description="NADPH-dependent reductive aminase-like C-terminal" evidence="4">
    <location>
        <begin position="159"/>
        <end position="286"/>
    </location>
</feature>
<dbReference type="RefSeq" id="WP_259622486.1">
    <property type="nucleotide sequence ID" value="NZ_JANYMP010000003.1"/>
</dbReference>
<evidence type="ECO:0000313" key="6">
    <source>
        <dbReference type="Proteomes" id="UP001141259"/>
    </source>
</evidence>
<dbReference type="GO" id="GO:0016491">
    <property type="term" value="F:oxidoreductase activity"/>
    <property type="evidence" value="ECO:0007669"/>
    <property type="project" value="UniProtKB-KW"/>
</dbReference>
<dbReference type="InterPro" id="IPR013328">
    <property type="entry name" value="6PGD_dom2"/>
</dbReference>
<dbReference type="InterPro" id="IPR036291">
    <property type="entry name" value="NAD(P)-bd_dom_sf"/>
</dbReference>
<dbReference type="InterPro" id="IPR015815">
    <property type="entry name" value="HIBADH-related"/>
</dbReference>
<sequence>MTEQLPPTTVLGLGSMGSALAEALITAGHPTTVWNRSATRPEPRGSTRAATVPDAVAATDLVLICLLDHGSVRDVLGTAGPLNGKTIVNLTSCTPAQARDLAAWATERGAAYLDGGIMAVPPMIATPAAFILYSGSQAAFDQARPVLDRFGESHYLGTDPGSAALYDLSLLSGMYGLLAGILHAYAVVGSEGVAAVSFAPLLTRWLTTMVGFAASAAEQIDRGDYSVGVVSNLAMQSAGFPELLELAEHSGISPELIAPLGPLMARRVADGHGHEDLTGVIELLKKGADHE</sequence>
<organism evidence="5 6">
    <name type="scientific">Umezawaea endophytica</name>
    <dbReference type="NCBI Taxonomy" id="1654476"/>
    <lineage>
        <taxon>Bacteria</taxon>
        <taxon>Bacillati</taxon>
        <taxon>Actinomycetota</taxon>
        <taxon>Actinomycetes</taxon>
        <taxon>Pseudonocardiales</taxon>
        <taxon>Pseudonocardiaceae</taxon>
        <taxon>Umezawaea</taxon>
    </lineage>
</organism>
<dbReference type="AlphaFoldDB" id="A0A9X2VHY6"/>
<reference evidence="5" key="1">
    <citation type="submission" date="2022-08" db="EMBL/GenBank/DDBJ databases">
        <authorList>
            <person name="Tistechok S."/>
            <person name="Samborskyy M."/>
            <person name="Roman I."/>
        </authorList>
    </citation>
    <scope>NUCLEOTIDE SEQUENCE</scope>
    <source>
        <strain evidence="5">DSM 103496</strain>
    </source>
</reference>
<evidence type="ECO:0000259" key="3">
    <source>
        <dbReference type="Pfam" id="PF03446"/>
    </source>
</evidence>
<dbReference type="Gene3D" id="1.10.1040.10">
    <property type="entry name" value="N-(1-d-carboxylethyl)-l-norvaline Dehydrogenase, domain 2"/>
    <property type="match status" value="1"/>
</dbReference>
<evidence type="ECO:0000256" key="1">
    <source>
        <dbReference type="ARBA" id="ARBA00009080"/>
    </source>
</evidence>
<proteinExistence type="inferred from homology"/>
<evidence type="ECO:0000313" key="5">
    <source>
        <dbReference type="EMBL" id="MCS7476973.1"/>
    </source>
</evidence>
<comment type="caution">
    <text evidence="5">The sequence shown here is derived from an EMBL/GenBank/DDBJ whole genome shotgun (WGS) entry which is preliminary data.</text>
</comment>
<dbReference type="EMBL" id="JANYMP010000003">
    <property type="protein sequence ID" value="MCS7476973.1"/>
    <property type="molecule type" value="Genomic_DNA"/>
</dbReference>